<proteinExistence type="predicted"/>
<gene>
    <name evidence="1" type="ORF">CCMP2556_LOCUS3778</name>
</gene>
<protein>
    <submittedName>
        <fullName evidence="1">Uncharacterized protein</fullName>
    </submittedName>
</protein>
<dbReference type="Proteomes" id="UP001642484">
    <property type="component" value="Unassembled WGS sequence"/>
</dbReference>
<organism evidence="1 2">
    <name type="scientific">Durusdinium trenchii</name>
    <dbReference type="NCBI Taxonomy" id="1381693"/>
    <lineage>
        <taxon>Eukaryota</taxon>
        <taxon>Sar</taxon>
        <taxon>Alveolata</taxon>
        <taxon>Dinophyceae</taxon>
        <taxon>Suessiales</taxon>
        <taxon>Symbiodiniaceae</taxon>
        <taxon>Durusdinium</taxon>
    </lineage>
</organism>
<reference evidence="1 2" key="1">
    <citation type="submission" date="2024-02" db="EMBL/GenBank/DDBJ databases">
        <authorList>
            <person name="Chen Y."/>
            <person name="Shah S."/>
            <person name="Dougan E. K."/>
            <person name="Thang M."/>
            <person name="Chan C."/>
        </authorList>
    </citation>
    <scope>NUCLEOTIDE SEQUENCE [LARGE SCALE GENOMIC DNA]</scope>
</reference>
<evidence type="ECO:0000313" key="1">
    <source>
        <dbReference type="EMBL" id="CAK8994756.1"/>
    </source>
</evidence>
<accession>A0ABP0HX27</accession>
<sequence length="251" mass="28413">MLAVDEVIKTKPSTWKKSSGQLALFIPCGPLGRSNEKTRQTFGSKRAKSIFRGGGPFVLKDSRDLALQALRQLGYLDEQNADEFEAMLCFVNEPNNKHHLRKLDLLPRRSDCTRDVKEKLRAAFREDAHPTWWHRQTTSAARVKQIVELLRQAGVLSKKPKPAGQYCSGYSQNDISQALSIYAREQQLPACKTFNCLAWRICARMNSEDPHRRGTVEFRRWALAACRPDISCRSGSAATTAAPLQTFRLLH</sequence>
<dbReference type="EMBL" id="CAXAMN010001503">
    <property type="protein sequence ID" value="CAK8994756.1"/>
    <property type="molecule type" value="Genomic_DNA"/>
</dbReference>
<comment type="caution">
    <text evidence="1">The sequence shown here is derived from an EMBL/GenBank/DDBJ whole genome shotgun (WGS) entry which is preliminary data.</text>
</comment>
<evidence type="ECO:0000313" key="2">
    <source>
        <dbReference type="Proteomes" id="UP001642484"/>
    </source>
</evidence>
<keyword evidence="2" id="KW-1185">Reference proteome</keyword>
<name>A0ABP0HX27_9DINO</name>